<dbReference type="Gene3D" id="3.30.40.10">
    <property type="entry name" value="Zinc/RING finger domain, C3HC4 (zinc finger)"/>
    <property type="match status" value="1"/>
</dbReference>
<accession>A0A5E4R6H0</accession>
<dbReference type="InterPro" id="IPR013083">
    <property type="entry name" value="Znf_RING/FYVE/PHD"/>
</dbReference>
<dbReference type="GO" id="GO:0061630">
    <property type="term" value="F:ubiquitin protein ligase activity"/>
    <property type="evidence" value="ECO:0007669"/>
    <property type="project" value="TreeGrafter"/>
</dbReference>
<evidence type="ECO:0000313" key="9">
    <source>
        <dbReference type="Proteomes" id="UP000324832"/>
    </source>
</evidence>
<organism evidence="8 9">
    <name type="scientific">Leptidea sinapis</name>
    <dbReference type="NCBI Taxonomy" id="189913"/>
    <lineage>
        <taxon>Eukaryota</taxon>
        <taxon>Metazoa</taxon>
        <taxon>Ecdysozoa</taxon>
        <taxon>Arthropoda</taxon>
        <taxon>Hexapoda</taxon>
        <taxon>Insecta</taxon>
        <taxon>Pterygota</taxon>
        <taxon>Neoptera</taxon>
        <taxon>Endopterygota</taxon>
        <taxon>Lepidoptera</taxon>
        <taxon>Glossata</taxon>
        <taxon>Ditrysia</taxon>
        <taxon>Papilionoidea</taxon>
        <taxon>Pieridae</taxon>
        <taxon>Dismorphiinae</taxon>
        <taxon>Leptidea</taxon>
    </lineage>
</organism>
<feature type="domain" description="B box-type" evidence="7">
    <location>
        <begin position="178"/>
        <end position="225"/>
    </location>
</feature>
<evidence type="ECO:0000259" key="7">
    <source>
        <dbReference type="PROSITE" id="PS50119"/>
    </source>
</evidence>
<dbReference type="EMBL" id="FZQP02006939">
    <property type="protein sequence ID" value="VVD05193.1"/>
    <property type="molecule type" value="Genomic_DNA"/>
</dbReference>
<keyword evidence="1" id="KW-0479">Metal-binding</keyword>
<dbReference type="InterPro" id="IPR003649">
    <property type="entry name" value="Bbox_C"/>
</dbReference>
<keyword evidence="9" id="KW-1185">Reference proteome</keyword>
<evidence type="ECO:0000256" key="1">
    <source>
        <dbReference type="ARBA" id="ARBA00022723"/>
    </source>
</evidence>
<dbReference type="PANTHER" id="PTHR25462">
    <property type="entry name" value="BONUS, ISOFORM C-RELATED"/>
    <property type="match status" value="1"/>
</dbReference>
<evidence type="ECO:0000259" key="6">
    <source>
        <dbReference type="PROSITE" id="PS50089"/>
    </source>
</evidence>
<feature type="non-terminal residue" evidence="8">
    <location>
        <position position="423"/>
    </location>
</feature>
<feature type="domain" description="RING-type" evidence="6">
    <location>
        <begin position="92"/>
        <end position="148"/>
    </location>
</feature>
<dbReference type="Gene3D" id="3.30.160.60">
    <property type="entry name" value="Classic Zinc Finger"/>
    <property type="match status" value="1"/>
</dbReference>
<dbReference type="Proteomes" id="UP000324832">
    <property type="component" value="Unassembled WGS sequence"/>
</dbReference>
<dbReference type="SUPFAM" id="SSF57845">
    <property type="entry name" value="B-box zinc-binding domain"/>
    <property type="match status" value="1"/>
</dbReference>
<evidence type="ECO:0000313" key="8">
    <source>
        <dbReference type="EMBL" id="VVD05193.1"/>
    </source>
</evidence>
<dbReference type="CDD" id="cd19775">
    <property type="entry name" value="Bbox2_TIF1_C-VI"/>
    <property type="match status" value="1"/>
</dbReference>
<dbReference type="InterPro" id="IPR000315">
    <property type="entry name" value="Znf_B-box"/>
</dbReference>
<evidence type="ECO:0000256" key="2">
    <source>
        <dbReference type="ARBA" id="ARBA00022771"/>
    </source>
</evidence>
<dbReference type="AlphaFoldDB" id="A0A5E4R6H0"/>
<keyword evidence="3" id="KW-0862">Zinc</keyword>
<evidence type="ECO:0000256" key="4">
    <source>
        <dbReference type="PROSITE-ProRule" id="PRU00024"/>
    </source>
</evidence>
<reference evidence="8 9" key="1">
    <citation type="submission" date="2017-07" db="EMBL/GenBank/DDBJ databases">
        <authorList>
            <person name="Talla V."/>
            <person name="Backstrom N."/>
        </authorList>
    </citation>
    <scope>NUCLEOTIDE SEQUENCE [LARGE SCALE GENOMIC DNA]</scope>
</reference>
<dbReference type="PROSITE" id="PS50119">
    <property type="entry name" value="ZF_BBOX"/>
    <property type="match status" value="2"/>
</dbReference>
<evidence type="ECO:0008006" key="10">
    <source>
        <dbReference type="Google" id="ProtNLM"/>
    </source>
</evidence>
<dbReference type="SMART" id="SM00336">
    <property type="entry name" value="BBOX"/>
    <property type="match status" value="2"/>
</dbReference>
<dbReference type="PROSITE" id="PS50089">
    <property type="entry name" value="ZF_RING_2"/>
    <property type="match status" value="1"/>
</dbReference>
<dbReference type="Pfam" id="PF00643">
    <property type="entry name" value="zf-B_box"/>
    <property type="match status" value="2"/>
</dbReference>
<name>A0A5E4R6H0_9NEOP</name>
<feature type="region of interest" description="Disordered" evidence="5">
    <location>
        <begin position="29"/>
        <end position="78"/>
    </location>
</feature>
<evidence type="ECO:0000256" key="5">
    <source>
        <dbReference type="SAM" id="MobiDB-lite"/>
    </source>
</evidence>
<gene>
    <name evidence="8" type="ORF">LSINAPIS_LOCUS14783</name>
</gene>
<dbReference type="PANTHER" id="PTHR25462:SF304">
    <property type="entry name" value="BONUS, ISOFORM C"/>
    <property type="match status" value="1"/>
</dbReference>
<sequence>MDNNVFQSGGCGEDLEQALMDLGPLLGVTIKEEAPDEPSDSSAAASRANVSSVQDGAGNSGGEVTSKGEPTDGVDSLASPAASRTSFLSIKCVYCQAVLAQTEGSPKLMECLHSACESCVKTKVEEKLAGSRDFLGAGRVSILCAACRLQCQPNNMIDQRFVLEKVAMEQAGTNGNMSGDQQCNSCEDTEPATSYCVDCAEFICDNCVLAHQRLKITKDHSIKSKEEALQELQAAQSGTQAAHEMFCRDHPQERLSLFCETCDRLTCRDCQLQHHRDHKYQFSSEMATQARASISSLVSEVSYKRVLLGSAMKVIRDRQQLIAEKKKALVHEITQTVVKLTNAINTRGKQLVLRLNEVCDAKQRTLGEKKEALQQLAAITDHCLRFVSAALEQGSDTAVLYSKRAVSSHLQRIKSRRADIPNP</sequence>
<dbReference type="GO" id="GO:0008270">
    <property type="term" value="F:zinc ion binding"/>
    <property type="evidence" value="ECO:0007669"/>
    <property type="project" value="UniProtKB-KW"/>
</dbReference>
<protein>
    <recommendedName>
        <fullName evidence="10">B box-type domain-containing protein</fullName>
    </recommendedName>
</protein>
<dbReference type="InterPro" id="IPR047153">
    <property type="entry name" value="TRIM45/56/19-like"/>
</dbReference>
<evidence type="ECO:0000256" key="3">
    <source>
        <dbReference type="ARBA" id="ARBA00022833"/>
    </source>
</evidence>
<dbReference type="Gene3D" id="4.10.830.40">
    <property type="match status" value="1"/>
</dbReference>
<dbReference type="InterPro" id="IPR001841">
    <property type="entry name" value="Znf_RING"/>
</dbReference>
<dbReference type="SMART" id="SM00502">
    <property type="entry name" value="BBC"/>
    <property type="match status" value="1"/>
</dbReference>
<keyword evidence="2 4" id="KW-0863">Zinc-finger</keyword>
<proteinExistence type="predicted"/>
<feature type="domain" description="B box-type" evidence="7">
    <location>
        <begin position="242"/>
        <end position="279"/>
    </location>
</feature>